<comment type="subcellular location">
    <subcellularLocation>
        <location evidence="2">Cell membrane</location>
        <topology evidence="2">Multi-pass membrane protein</topology>
    </subcellularLocation>
</comment>
<dbReference type="InterPro" id="IPR039506">
    <property type="entry name" value="SPOB_a"/>
</dbReference>
<proteinExistence type="predicted"/>
<dbReference type="InterPro" id="IPR029151">
    <property type="entry name" value="Sensor-like_sf"/>
</dbReference>
<dbReference type="Pfam" id="PF14689">
    <property type="entry name" value="SPOB_a"/>
    <property type="match status" value="1"/>
</dbReference>
<dbReference type="Pfam" id="PF17203">
    <property type="entry name" value="sCache_3_2"/>
    <property type="match status" value="1"/>
</dbReference>
<dbReference type="GO" id="GO:0005886">
    <property type="term" value="C:plasma membrane"/>
    <property type="evidence" value="ECO:0007669"/>
    <property type="project" value="UniProtKB-SubCell"/>
</dbReference>
<dbReference type="InterPro" id="IPR050351">
    <property type="entry name" value="BphY/WalK/GraS-like"/>
</dbReference>
<evidence type="ECO:0000256" key="15">
    <source>
        <dbReference type="SAM" id="MobiDB-lite"/>
    </source>
</evidence>
<evidence type="ECO:0000256" key="3">
    <source>
        <dbReference type="ARBA" id="ARBA00012438"/>
    </source>
</evidence>
<evidence type="ECO:0000313" key="19">
    <source>
        <dbReference type="Proteomes" id="UP000239241"/>
    </source>
</evidence>
<dbReference type="EC" id="2.7.13.3" evidence="3"/>
<feature type="region of interest" description="Disordered" evidence="15">
    <location>
        <begin position="617"/>
        <end position="658"/>
    </location>
</feature>
<dbReference type="InterPro" id="IPR036890">
    <property type="entry name" value="HATPase_C_sf"/>
</dbReference>
<feature type="transmembrane region" description="Helical" evidence="16">
    <location>
        <begin position="205"/>
        <end position="226"/>
    </location>
</feature>
<dbReference type="GO" id="GO:0005524">
    <property type="term" value="F:ATP binding"/>
    <property type="evidence" value="ECO:0007669"/>
    <property type="project" value="UniProtKB-KW"/>
</dbReference>
<dbReference type="CDD" id="cd00130">
    <property type="entry name" value="PAS"/>
    <property type="match status" value="1"/>
</dbReference>
<evidence type="ECO:0000256" key="9">
    <source>
        <dbReference type="ARBA" id="ARBA00022777"/>
    </source>
</evidence>
<dbReference type="Proteomes" id="UP000239241">
    <property type="component" value="Unassembled WGS sequence"/>
</dbReference>
<keyword evidence="11 16" id="KW-1133">Transmembrane helix</keyword>
<evidence type="ECO:0000256" key="4">
    <source>
        <dbReference type="ARBA" id="ARBA00022475"/>
    </source>
</evidence>
<dbReference type="InterPro" id="IPR003594">
    <property type="entry name" value="HATPase_dom"/>
</dbReference>
<dbReference type="SUPFAM" id="SSF103190">
    <property type="entry name" value="Sensory domain-like"/>
    <property type="match status" value="1"/>
</dbReference>
<evidence type="ECO:0000256" key="8">
    <source>
        <dbReference type="ARBA" id="ARBA00022741"/>
    </source>
</evidence>
<dbReference type="RefSeq" id="WP_104289426.1">
    <property type="nucleotide sequence ID" value="NZ_PSXY01000003.1"/>
</dbReference>
<evidence type="ECO:0000256" key="6">
    <source>
        <dbReference type="ARBA" id="ARBA00022679"/>
    </source>
</evidence>
<feature type="compositionally biased region" description="Acidic residues" evidence="15">
    <location>
        <begin position="636"/>
        <end position="646"/>
    </location>
</feature>
<evidence type="ECO:0000256" key="5">
    <source>
        <dbReference type="ARBA" id="ARBA00022553"/>
    </source>
</evidence>
<dbReference type="GO" id="GO:0030295">
    <property type="term" value="F:protein kinase activator activity"/>
    <property type="evidence" value="ECO:0007669"/>
    <property type="project" value="TreeGrafter"/>
</dbReference>
<dbReference type="PANTHER" id="PTHR42878">
    <property type="entry name" value="TWO-COMPONENT HISTIDINE KINASE"/>
    <property type="match status" value="1"/>
</dbReference>
<sequence>MDRATGRRRAGLDFARRTLVLQLLVVLVVVGIATVAYGLLSSSENRQEAQATALAIARTAAEDPALRAAVTAETVDPATATAADLAGGPVQRTAEAVRARTGALFVVVTDDRGLRLAHPDPAELGKLVSTDPTVALAGREEVTWATGTLGESARAKVPVRALDAAGAAGAAGEAGAAGDAGGRVVGEVSVGFAAATVRDSIGVDVAAIAVVALLALGVGAVASGILSRRLARLTLGLQPSELAGLVQDQAAVLSGVGEGVLGIGPDGRVTVCNPRAAALLGLVDPVGRTLDDLGVAPVLREAVARARAGTAAPGAGSRPATANAAAAAAGAVPVPAASSSLRAVVGDRLLFVDVARVDRDGRDLGTVVVLRDETDIEAMSRRLTAVTAMSTALRVQRHEFANRLHVVRGLVATGRVDEADSYLAGVLEQGPVAFPTVDAGLVDEPYLQAFLGAKAMEAEERGVSLRVGPGTLVRGFLVRPEEVTTVLGNLVDNAVHAAVRGSRTDRWVEVEALDDGADLHLAVSDSGDGLAGSDVGRVFQRRADDVGAAAEAAAAGGAPGGGGADGRGGADPAHGLGFGLPLVRDIARRDGGDVWVADPGGPPPGADAGAVLCARLQGVVEPPDADPPGASASADVEADTADTDTATDDRADPNGAPA</sequence>
<evidence type="ECO:0000259" key="17">
    <source>
        <dbReference type="PROSITE" id="PS50109"/>
    </source>
</evidence>
<evidence type="ECO:0000256" key="16">
    <source>
        <dbReference type="SAM" id="Phobius"/>
    </source>
</evidence>
<feature type="domain" description="Histidine kinase" evidence="17">
    <location>
        <begin position="480"/>
        <end position="620"/>
    </location>
</feature>
<dbReference type="GO" id="GO:0007234">
    <property type="term" value="P:osmosensory signaling via phosphorelay pathway"/>
    <property type="evidence" value="ECO:0007669"/>
    <property type="project" value="TreeGrafter"/>
</dbReference>
<keyword evidence="4" id="KW-1003">Cell membrane</keyword>
<feature type="transmembrane region" description="Helical" evidence="16">
    <location>
        <begin position="20"/>
        <end position="40"/>
    </location>
</feature>
<keyword evidence="10" id="KW-0067">ATP-binding</keyword>
<name>A0A2S5VX37_9MICO</name>
<dbReference type="EMBL" id="PSXY01000003">
    <property type="protein sequence ID" value="PPF70474.1"/>
    <property type="molecule type" value="Genomic_DNA"/>
</dbReference>
<dbReference type="GO" id="GO:0000156">
    <property type="term" value="F:phosphorelay response regulator activity"/>
    <property type="evidence" value="ECO:0007669"/>
    <property type="project" value="TreeGrafter"/>
</dbReference>
<dbReference type="SUPFAM" id="SSF55890">
    <property type="entry name" value="Sporulation response regulatory protein Spo0B"/>
    <property type="match status" value="1"/>
</dbReference>
<keyword evidence="9 18" id="KW-0418">Kinase</keyword>
<gene>
    <name evidence="18" type="ORF">C5E16_02500</name>
</gene>
<dbReference type="PROSITE" id="PS50109">
    <property type="entry name" value="HIS_KIN"/>
    <property type="match status" value="1"/>
</dbReference>
<dbReference type="InterPro" id="IPR000014">
    <property type="entry name" value="PAS"/>
</dbReference>
<dbReference type="PANTHER" id="PTHR42878:SF7">
    <property type="entry name" value="SENSOR HISTIDINE KINASE GLRK"/>
    <property type="match status" value="1"/>
</dbReference>
<dbReference type="Gene3D" id="3.30.450.20">
    <property type="entry name" value="PAS domain"/>
    <property type="match status" value="2"/>
</dbReference>
<keyword evidence="8" id="KW-0547">Nucleotide-binding</keyword>
<comment type="catalytic activity">
    <reaction evidence="1">
        <text>ATP + protein L-histidine = ADP + protein N-phospho-L-histidine.</text>
        <dbReference type="EC" id="2.7.13.3"/>
    </reaction>
</comment>
<evidence type="ECO:0000313" key="18">
    <source>
        <dbReference type="EMBL" id="PPF70474.1"/>
    </source>
</evidence>
<dbReference type="SUPFAM" id="SSF55874">
    <property type="entry name" value="ATPase domain of HSP90 chaperone/DNA topoisomerase II/histidine kinase"/>
    <property type="match status" value="1"/>
</dbReference>
<evidence type="ECO:0000256" key="12">
    <source>
        <dbReference type="ARBA" id="ARBA00023012"/>
    </source>
</evidence>
<dbReference type="InterPro" id="IPR005467">
    <property type="entry name" value="His_kinase_dom"/>
</dbReference>
<reference evidence="18 19" key="1">
    <citation type="submission" date="2018-02" db="EMBL/GenBank/DDBJ databases">
        <title>Bacteriophage NCPPB3778 and a type I-E CRISPR drive the evolution of the US Biological Select Agent, Rathayibacter toxicus.</title>
        <authorList>
            <person name="Davis E.W.II."/>
            <person name="Tabima J.F."/>
            <person name="Weisberg A.J."/>
            <person name="Lopes L.D."/>
            <person name="Wiseman M.S."/>
            <person name="Wiseman M.S."/>
            <person name="Pupko T."/>
            <person name="Belcher M.S."/>
            <person name="Sechler A.J."/>
            <person name="Tancos M.A."/>
            <person name="Schroeder B.K."/>
            <person name="Murray T.D."/>
            <person name="Luster D.G."/>
            <person name="Schneider W.L."/>
            <person name="Rogers E."/>
            <person name="Andreote F.D."/>
            <person name="Grunwald N.J."/>
            <person name="Putnam M.L."/>
            <person name="Chang J.H."/>
        </authorList>
    </citation>
    <scope>NUCLEOTIDE SEQUENCE [LARGE SCALE GENOMIC DNA]</scope>
    <source>
        <strain evidence="18 19">AY1B3</strain>
    </source>
</reference>
<evidence type="ECO:0000256" key="14">
    <source>
        <dbReference type="ARBA" id="ARBA00039401"/>
    </source>
</evidence>
<keyword evidence="12" id="KW-0902">Two-component regulatory system</keyword>
<dbReference type="SMART" id="SM00387">
    <property type="entry name" value="HATPase_c"/>
    <property type="match status" value="1"/>
</dbReference>
<keyword evidence="5" id="KW-0597">Phosphoprotein</keyword>
<dbReference type="InterPro" id="IPR033463">
    <property type="entry name" value="sCache_3"/>
</dbReference>
<evidence type="ECO:0000256" key="10">
    <source>
        <dbReference type="ARBA" id="ARBA00022840"/>
    </source>
</evidence>
<organism evidence="18 19">
    <name type="scientific">Clavibacter michiganensis</name>
    <dbReference type="NCBI Taxonomy" id="28447"/>
    <lineage>
        <taxon>Bacteria</taxon>
        <taxon>Bacillati</taxon>
        <taxon>Actinomycetota</taxon>
        <taxon>Actinomycetes</taxon>
        <taxon>Micrococcales</taxon>
        <taxon>Microbacteriaceae</taxon>
        <taxon>Clavibacter</taxon>
    </lineage>
</organism>
<evidence type="ECO:0000256" key="7">
    <source>
        <dbReference type="ARBA" id="ARBA00022692"/>
    </source>
</evidence>
<evidence type="ECO:0000256" key="13">
    <source>
        <dbReference type="ARBA" id="ARBA00023136"/>
    </source>
</evidence>
<evidence type="ECO:0000256" key="11">
    <source>
        <dbReference type="ARBA" id="ARBA00022989"/>
    </source>
</evidence>
<accession>A0A2S5VX37</accession>
<protein>
    <recommendedName>
        <fullName evidence="14">Sensor-like histidine kinase SenX3</fullName>
        <ecNumber evidence="3">2.7.13.3</ecNumber>
    </recommendedName>
</protein>
<keyword evidence="6" id="KW-0808">Transferase</keyword>
<dbReference type="GO" id="GO:0000155">
    <property type="term" value="F:phosphorelay sensor kinase activity"/>
    <property type="evidence" value="ECO:0007669"/>
    <property type="project" value="InterPro"/>
</dbReference>
<dbReference type="InterPro" id="IPR016120">
    <property type="entry name" value="Sig_transdc_His_kin_SpoOB"/>
</dbReference>
<evidence type="ECO:0000256" key="2">
    <source>
        <dbReference type="ARBA" id="ARBA00004651"/>
    </source>
</evidence>
<keyword evidence="7 16" id="KW-0812">Transmembrane</keyword>
<evidence type="ECO:0000256" key="1">
    <source>
        <dbReference type="ARBA" id="ARBA00000085"/>
    </source>
</evidence>
<dbReference type="Gene3D" id="1.10.287.130">
    <property type="match status" value="1"/>
</dbReference>
<dbReference type="Gene3D" id="3.30.565.10">
    <property type="entry name" value="Histidine kinase-like ATPase, C-terminal domain"/>
    <property type="match status" value="1"/>
</dbReference>
<dbReference type="AlphaFoldDB" id="A0A2S5VX37"/>
<comment type="caution">
    <text evidence="18">The sequence shown here is derived from an EMBL/GenBank/DDBJ whole genome shotgun (WGS) entry which is preliminary data.</text>
</comment>
<dbReference type="Pfam" id="PF02518">
    <property type="entry name" value="HATPase_c"/>
    <property type="match status" value="1"/>
</dbReference>
<keyword evidence="13 16" id="KW-0472">Membrane</keyword>